<dbReference type="GO" id="GO:0005524">
    <property type="term" value="F:ATP binding"/>
    <property type="evidence" value="ECO:0007669"/>
    <property type="project" value="UniProtKB-KW"/>
</dbReference>
<evidence type="ECO:0000259" key="14">
    <source>
        <dbReference type="Pfam" id="PF23598"/>
    </source>
</evidence>
<feature type="compositionally biased region" description="Low complexity" evidence="11">
    <location>
        <begin position="14"/>
        <end position="25"/>
    </location>
</feature>
<dbReference type="InterPro" id="IPR058922">
    <property type="entry name" value="WHD_DRP"/>
</dbReference>
<dbReference type="GO" id="GO:0005737">
    <property type="term" value="C:cytoplasm"/>
    <property type="evidence" value="ECO:0007669"/>
    <property type="project" value="UniProtKB-SubCell"/>
</dbReference>
<reference evidence="15" key="1">
    <citation type="submission" date="2023-03" db="EMBL/GenBank/DDBJ databases">
        <authorList>
            <person name="Julca I."/>
        </authorList>
    </citation>
    <scope>NUCLEOTIDE SEQUENCE</scope>
</reference>
<dbReference type="FunFam" id="1.10.10.10:FF:000322">
    <property type="entry name" value="Probable disease resistance protein At1g63360"/>
    <property type="match status" value="1"/>
</dbReference>
<dbReference type="Pfam" id="PF23559">
    <property type="entry name" value="WHD_DRP"/>
    <property type="match status" value="1"/>
</dbReference>
<dbReference type="GO" id="GO:0043531">
    <property type="term" value="F:ADP binding"/>
    <property type="evidence" value="ECO:0007669"/>
    <property type="project" value="InterPro"/>
</dbReference>
<dbReference type="InterPro" id="IPR042197">
    <property type="entry name" value="Apaf_helical"/>
</dbReference>
<evidence type="ECO:0000256" key="6">
    <source>
        <dbReference type="ARBA" id="ARBA00022667"/>
    </source>
</evidence>
<evidence type="ECO:0000259" key="12">
    <source>
        <dbReference type="Pfam" id="PF00931"/>
    </source>
</evidence>
<dbReference type="PANTHER" id="PTHR23155:SF1152">
    <property type="entry name" value="AAA+ ATPASE DOMAIN-CONTAINING PROTEIN"/>
    <property type="match status" value="1"/>
</dbReference>
<accession>A0AAV1C1S4</accession>
<evidence type="ECO:0000256" key="10">
    <source>
        <dbReference type="ARBA" id="ARBA00022840"/>
    </source>
</evidence>
<dbReference type="Pfam" id="PF23598">
    <property type="entry name" value="LRR_14"/>
    <property type="match status" value="1"/>
</dbReference>
<comment type="similarity">
    <text evidence="3">Belongs to the disease resistance NB-LRR family.</text>
</comment>
<dbReference type="InterPro" id="IPR032675">
    <property type="entry name" value="LRR_dom_sf"/>
</dbReference>
<sequence length="1461" mass="167592">MNEREDMAPGGGRSSSSQSTTDHHQQQQLINKINKLLKLNNELNLKGIYLKPELVEWYKSFTELHLRWVKTMVCYTGKWSEEDKANYLPSSTTPRLQYHLDQIFYFVSGYHYRDHQTTQYVVHFASMALSKGSGRWPRHLGEFQDRFALDCGKLLRIMKSQPRVPGVGDFYEFESSVREFLGSIPLELGSFDRLVRNFRRFSSGHDWSTSLCVAVDTETRAVATSLQTLARLIRKLEQWLCSFPHKEQHEEKLQGCISVAGALVLEVVLVASRSQMLNRSGYVIPNTMTEGCAEMSRALSVQNPQVTEVYGQVLDVYWEIIKVAAQQIHDFRAFLQLVEKHVDIVHDILDNPLMDLVEKLEDHNSKVETWLKLRFAPVVREANSFLTSAIPNILHLKLLQKLEIIKAEMFIQELHHLKSKFCGSNRAATIRDAFQLLNGLFNTPDPEVCLDDAGKAALIRIEALFREAGRLTDDVAMFKSSLGMYKLFKLEATVTVLIDTGESSKFQASYRLETLQKSLLFLRALLSDPTNDDYVEDGNVSTFIEALVDQTTTLVCSLGNYKIEKNQPTKFDVFLPHLSKKIELNSAQIKAAYQESHWRPFLSFPKKDGFHFVVSLLEDLKRLLTDKPDIVSFWKDQVEEWLAELKVLCAFLRDSDGQRQVTSEEQHLICLIYEAEYIIQLFEVKDGPPVWFQKMVLFNAIEEIKMIKSHLLQYFNHNKATAHDDVHQPPLGSGLLQPSNPATDEVVVGFDDHANFIIDSLKSGPPERQIHSIVGMGGLGKTTLAKKVFDDISIQYHFAVRAWCSVSQVYRKRDLLLDLLDDFVQITDEFKRKDDNDIAQTLYQRLKRKRYLIVMDDMWSIEPWRDLMISLPNDSTGSRILFTSRYHEVALQREPYVLPLLSERESWVLFQEKLFPGGTCPEHLQQVGRLIARNCKGLPLAIVVIAGLLKNIEVRKNRYEEFAHRFRTYIVDSQQSQLMDILEFSYHHLPPHLKPCFLYMGTFVEDQEVPAQKLKMWWIAEGFIQKMAGSSLEETAEAYLVELRSRSLVIEAKKRSTGRGTKTCRIHDMLRDLCLEKAREENFMQLISKRNAGGNSFTSMLYRLCVHSAKRHFVNSELFGPHVRSLLYFPTDESTKGSSKKTCSFENFQLLRVLDLEHMTLGRGFPPGIESMIRLNYLAVGGSIGSIPSSIAQLLNLETLIVKGTRPQVVVPSTLWSMSRLRYVKINPRAVFDLSGPEFENSVVLGDLIALSSPVFGLIEEVEKLLKRLIRLSKLRIILGRTSLWHYFGKFPELAGCLDRLESLKISYHGPVFSVGVCFPLNLKKLTMSNFRLPWRHIEAVRQLPNLEVLKLESRAFEGKTWDMSDGEDEIEFPKLKYLKLRNLNLAEWNASADNFPSLERLVVQSCRELEEVPCSFGEIYTLQMVEMKWCSPSATASLDPICQQQQEELGNLEFKVLKVD</sequence>
<protein>
    <submittedName>
        <fullName evidence="15">OLC1v1023992C1</fullName>
    </submittedName>
</protein>
<dbReference type="Gene3D" id="3.80.10.10">
    <property type="entry name" value="Ribonuclease Inhibitor"/>
    <property type="match status" value="1"/>
</dbReference>
<evidence type="ECO:0000313" key="16">
    <source>
        <dbReference type="Proteomes" id="UP001161247"/>
    </source>
</evidence>
<dbReference type="InterPro" id="IPR044974">
    <property type="entry name" value="Disease_R_plants"/>
</dbReference>
<dbReference type="SUPFAM" id="SSF52058">
    <property type="entry name" value="L domain-like"/>
    <property type="match status" value="1"/>
</dbReference>
<evidence type="ECO:0000256" key="2">
    <source>
        <dbReference type="ARBA" id="ARBA00004496"/>
    </source>
</evidence>
<keyword evidence="10" id="KW-0067">ATP-binding</keyword>
<dbReference type="PRINTS" id="PR00364">
    <property type="entry name" value="DISEASERSIST"/>
</dbReference>
<dbReference type="Gene3D" id="3.40.50.300">
    <property type="entry name" value="P-loop containing nucleotide triphosphate hydrolases"/>
    <property type="match status" value="1"/>
</dbReference>
<keyword evidence="6" id="KW-0381">Hypersensitive response</keyword>
<comment type="subcellular location">
    <subcellularLocation>
        <location evidence="2">Cytoplasm</location>
    </subcellularLocation>
</comment>
<keyword evidence="16" id="KW-1185">Reference proteome</keyword>
<dbReference type="FunFam" id="3.40.50.300:FF:001091">
    <property type="entry name" value="Probable disease resistance protein At1g61300"/>
    <property type="match status" value="1"/>
</dbReference>
<evidence type="ECO:0000256" key="4">
    <source>
        <dbReference type="ARBA" id="ARBA00022490"/>
    </source>
</evidence>
<proteinExistence type="inferred from homology"/>
<evidence type="ECO:0000256" key="1">
    <source>
        <dbReference type="ARBA" id="ARBA00002074"/>
    </source>
</evidence>
<evidence type="ECO:0000256" key="9">
    <source>
        <dbReference type="ARBA" id="ARBA00022821"/>
    </source>
</evidence>
<keyword evidence="9" id="KW-0611">Plant defense</keyword>
<dbReference type="SUPFAM" id="SSF52540">
    <property type="entry name" value="P-loop containing nucleoside triphosphate hydrolases"/>
    <property type="match status" value="1"/>
</dbReference>
<dbReference type="InterPro" id="IPR036388">
    <property type="entry name" value="WH-like_DNA-bd_sf"/>
</dbReference>
<comment type="function">
    <text evidence="1">Confers resistance to late blight (Phytophthora infestans) races carrying the avirulence gene Avr1. Resistance proteins guard the plant against pathogens that contain an appropriate avirulence protein via an indirect interaction with this avirulence protein. That triggers a defense system including the hypersensitive response, which restricts the pathogen growth.</text>
</comment>
<evidence type="ECO:0000259" key="13">
    <source>
        <dbReference type="Pfam" id="PF23559"/>
    </source>
</evidence>
<dbReference type="GO" id="GO:0009626">
    <property type="term" value="P:plant-type hypersensitive response"/>
    <property type="evidence" value="ECO:0007669"/>
    <property type="project" value="UniProtKB-KW"/>
</dbReference>
<feature type="region of interest" description="Disordered" evidence="11">
    <location>
        <begin position="1"/>
        <end position="25"/>
    </location>
</feature>
<dbReference type="Gene3D" id="1.10.8.430">
    <property type="entry name" value="Helical domain of apoptotic protease-activating factors"/>
    <property type="match status" value="1"/>
</dbReference>
<evidence type="ECO:0000256" key="5">
    <source>
        <dbReference type="ARBA" id="ARBA00022614"/>
    </source>
</evidence>
<organism evidence="15 16">
    <name type="scientific">Oldenlandia corymbosa var. corymbosa</name>
    <dbReference type="NCBI Taxonomy" id="529605"/>
    <lineage>
        <taxon>Eukaryota</taxon>
        <taxon>Viridiplantae</taxon>
        <taxon>Streptophyta</taxon>
        <taxon>Embryophyta</taxon>
        <taxon>Tracheophyta</taxon>
        <taxon>Spermatophyta</taxon>
        <taxon>Magnoliopsida</taxon>
        <taxon>eudicotyledons</taxon>
        <taxon>Gunneridae</taxon>
        <taxon>Pentapetalae</taxon>
        <taxon>asterids</taxon>
        <taxon>lamiids</taxon>
        <taxon>Gentianales</taxon>
        <taxon>Rubiaceae</taxon>
        <taxon>Rubioideae</taxon>
        <taxon>Spermacoceae</taxon>
        <taxon>Hedyotis-Oldenlandia complex</taxon>
        <taxon>Oldenlandia</taxon>
    </lineage>
</organism>
<feature type="domain" description="Disease resistance protein winged helix" evidence="13">
    <location>
        <begin position="1003"/>
        <end position="1074"/>
    </location>
</feature>
<evidence type="ECO:0000313" key="15">
    <source>
        <dbReference type="EMBL" id="CAI9089420.1"/>
    </source>
</evidence>
<dbReference type="InterPro" id="IPR002182">
    <property type="entry name" value="NB-ARC"/>
</dbReference>
<dbReference type="EMBL" id="OX459118">
    <property type="protein sequence ID" value="CAI9089420.1"/>
    <property type="molecule type" value="Genomic_DNA"/>
</dbReference>
<dbReference type="Gene3D" id="1.10.10.10">
    <property type="entry name" value="Winged helix-like DNA-binding domain superfamily/Winged helix DNA-binding domain"/>
    <property type="match status" value="1"/>
</dbReference>
<dbReference type="GO" id="GO:0051607">
    <property type="term" value="P:defense response to virus"/>
    <property type="evidence" value="ECO:0007669"/>
    <property type="project" value="UniProtKB-ARBA"/>
</dbReference>
<keyword evidence="8" id="KW-0547">Nucleotide-binding</keyword>
<dbReference type="InterPro" id="IPR055414">
    <property type="entry name" value="LRR_R13L4/SHOC2-like"/>
</dbReference>
<keyword evidence="5" id="KW-0433">Leucine-rich repeat</keyword>
<evidence type="ECO:0000256" key="3">
    <source>
        <dbReference type="ARBA" id="ARBA00008894"/>
    </source>
</evidence>
<dbReference type="Pfam" id="PF00931">
    <property type="entry name" value="NB-ARC"/>
    <property type="match status" value="1"/>
</dbReference>
<dbReference type="InterPro" id="IPR027417">
    <property type="entry name" value="P-loop_NTPase"/>
</dbReference>
<evidence type="ECO:0000256" key="7">
    <source>
        <dbReference type="ARBA" id="ARBA00022737"/>
    </source>
</evidence>
<feature type="domain" description="NB-ARC" evidence="12">
    <location>
        <begin position="752"/>
        <end position="916"/>
    </location>
</feature>
<evidence type="ECO:0000256" key="8">
    <source>
        <dbReference type="ARBA" id="ARBA00022741"/>
    </source>
</evidence>
<feature type="domain" description="Disease resistance R13L4/SHOC-2-like LRR" evidence="14">
    <location>
        <begin position="1122"/>
        <end position="1408"/>
    </location>
</feature>
<gene>
    <name evidence="15" type="ORF">OLC1_LOCUS1766</name>
</gene>
<dbReference type="PANTHER" id="PTHR23155">
    <property type="entry name" value="DISEASE RESISTANCE PROTEIN RP"/>
    <property type="match status" value="1"/>
</dbReference>
<keyword evidence="4" id="KW-0963">Cytoplasm</keyword>
<keyword evidence="7" id="KW-0677">Repeat</keyword>
<evidence type="ECO:0000256" key="11">
    <source>
        <dbReference type="SAM" id="MobiDB-lite"/>
    </source>
</evidence>
<dbReference type="Proteomes" id="UP001161247">
    <property type="component" value="Chromosome 1"/>
</dbReference>
<name>A0AAV1C1S4_OLDCO</name>